<dbReference type="AlphaFoldDB" id="A0A6M4IN49"/>
<keyword evidence="6" id="KW-1185">Reference proteome</keyword>
<dbReference type="RefSeq" id="WP_171224284.1">
    <property type="nucleotide sequence ID" value="NZ_CP053085.1"/>
</dbReference>
<sequence length="953" mass="103164">MSNAAKHRKKAAEFEQLRQIDRAIASYVRAIEESELAGEDVDVALLNKVGDLALRQGRVPDAITYYERAVEHYANSGLFNNAIALCNKILRNAPGRANVYFTLGRICARKGLRGDATRNFLEYATRMQQEERVDEGMRALAEVADLMPELTEVRRLVDEHADRAGIVLPRRRTPSSASMALSDEGAPSTSRDKSQDLIFLEVDYGAPVSRRTPVRQTRMPTPPPLAIVPAFTVEAPIEAPVTSNVAAPDIAPEAETSVGPALEAFMIFDPTAPADAPVSPPRAAPTDEVHAELLPGLVETSVEEPVVERLAGLEAAGDFADFGATPLEGLTVDELESADAVVDPTVHARDVTWLQDAKGLAEVHEERGFEPTGEQVAIPDPHQQLDEVMAEDFAHAEDDPGVANVIHTETPLHSPTLEWFEVEEAPDLLVDAHEIEALEISAVPELDAAIAAGEQLVAEAEAQAQASVDDDPFELLDEEPIEVDEAPVLRIDEPAAVQRAPFRIDPHDFILPGELPPLLLGDDLVEAGLAAFDRDGSGTTSFVDADVDLVPGDTLAAAVAPATAGDVDVAGSADKALPPAKAGESGDDIDLSDEADVDDKMDRAPLEDGRPVMVTPSLPIAAVAAEATIVASSRRDALRAAVAKLPQDWLLRRRLAEALFEAGERDAGLAELEAAQQGLVAQGDLPAGADIADTLVQVAPERVAFHQKRVELSVRIQDQGRLRVAYLDLADALVRIGEENRARAVYARVLEIDPYDDRARAALGSAAPPPPPKPGSDANFVDLADWLRDDDAPASTRMRMREPAISGDEQADFDALLRHFKEGVARSLGEDDHESHYDLGVAYKEMGLLDDAIEEFQKALRSRSHRLPAYEALGQCFVEQGRHQVAATVLSRALHEPGLDDEQRVGVLYLLAYSCEALQRWDEARSYYQRVYATDIHFRDAAARLAALDQVAR</sequence>
<name>A0A6M4IN49_9BACT</name>
<feature type="compositionally biased region" description="Acidic residues" evidence="4">
    <location>
        <begin position="585"/>
        <end position="596"/>
    </location>
</feature>
<keyword evidence="2 3" id="KW-0802">TPR repeat</keyword>
<evidence type="ECO:0000256" key="2">
    <source>
        <dbReference type="ARBA" id="ARBA00022803"/>
    </source>
</evidence>
<keyword evidence="1" id="KW-0677">Repeat</keyword>
<reference evidence="5 6" key="1">
    <citation type="submission" date="2020-05" db="EMBL/GenBank/DDBJ databases">
        <title>Complete genome sequence of Gemmatimonas greenlandica TET16.</title>
        <authorList>
            <person name="Zeng Y."/>
        </authorList>
    </citation>
    <scope>NUCLEOTIDE SEQUENCE [LARGE SCALE GENOMIC DNA]</scope>
    <source>
        <strain evidence="5 6">TET16</strain>
    </source>
</reference>
<dbReference type="InterPro" id="IPR011990">
    <property type="entry name" value="TPR-like_helical_dom_sf"/>
</dbReference>
<evidence type="ECO:0000256" key="4">
    <source>
        <dbReference type="SAM" id="MobiDB-lite"/>
    </source>
</evidence>
<feature type="repeat" description="TPR" evidence="3">
    <location>
        <begin position="723"/>
        <end position="756"/>
    </location>
</feature>
<dbReference type="InterPro" id="IPR051012">
    <property type="entry name" value="CellSynth/LPSAsmb/PSIAsmb"/>
</dbReference>
<dbReference type="PANTHER" id="PTHR45586:SF1">
    <property type="entry name" value="LIPOPOLYSACCHARIDE ASSEMBLY PROTEIN B"/>
    <property type="match status" value="1"/>
</dbReference>
<dbReference type="SMART" id="SM00028">
    <property type="entry name" value="TPR"/>
    <property type="match status" value="5"/>
</dbReference>
<dbReference type="KEGG" id="ggr:HKW67_04670"/>
<feature type="repeat" description="TPR" evidence="3">
    <location>
        <begin position="833"/>
        <end position="866"/>
    </location>
</feature>
<evidence type="ECO:0000256" key="1">
    <source>
        <dbReference type="ARBA" id="ARBA00022737"/>
    </source>
</evidence>
<gene>
    <name evidence="5" type="ORF">HKW67_04670</name>
</gene>
<dbReference type="SUPFAM" id="SSF48452">
    <property type="entry name" value="TPR-like"/>
    <property type="match status" value="3"/>
</dbReference>
<proteinExistence type="predicted"/>
<dbReference type="Pfam" id="PF13432">
    <property type="entry name" value="TPR_16"/>
    <property type="match status" value="2"/>
</dbReference>
<protein>
    <submittedName>
        <fullName evidence="5">Tetratricopeptide repeat protein</fullName>
    </submittedName>
</protein>
<evidence type="ECO:0000313" key="5">
    <source>
        <dbReference type="EMBL" id="QJR34857.1"/>
    </source>
</evidence>
<accession>A0A6M4IN49</accession>
<dbReference type="InterPro" id="IPR019734">
    <property type="entry name" value="TPR_rpt"/>
</dbReference>
<feature type="region of interest" description="Disordered" evidence="4">
    <location>
        <begin position="168"/>
        <end position="194"/>
    </location>
</feature>
<evidence type="ECO:0000313" key="6">
    <source>
        <dbReference type="Proteomes" id="UP000500938"/>
    </source>
</evidence>
<organism evidence="5 6">
    <name type="scientific">Gemmatimonas groenlandica</name>
    <dbReference type="NCBI Taxonomy" id="2732249"/>
    <lineage>
        <taxon>Bacteria</taxon>
        <taxon>Pseudomonadati</taxon>
        <taxon>Gemmatimonadota</taxon>
        <taxon>Gemmatimonadia</taxon>
        <taxon>Gemmatimonadales</taxon>
        <taxon>Gemmatimonadaceae</taxon>
        <taxon>Gemmatimonas</taxon>
    </lineage>
</organism>
<evidence type="ECO:0000256" key="3">
    <source>
        <dbReference type="PROSITE-ProRule" id="PRU00339"/>
    </source>
</evidence>
<feature type="region of interest" description="Disordered" evidence="4">
    <location>
        <begin position="570"/>
        <end position="596"/>
    </location>
</feature>
<dbReference type="Gene3D" id="1.25.40.10">
    <property type="entry name" value="Tetratricopeptide repeat domain"/>
    <property type="match status" value="3"/>
</dbReference>
<dbReference type="EMBL" id="CP053085">
    <property type="protein sequence ID" value="QJR34857.1"/>
    <property type="molecule type" value="Genomic_DNA"/>
</dbReference>
<dbReference type="PROSITE" id="PS50005">
    <property type="entry name" value="TPR"/>
    <property type="match status" value="2"/>
</dbReference>
<dbReference type="Pfam" id="PF13181">
    <property type="entry name" value="TPR_8"/>
    <property type="match status" value="1"/>
</dbReference>
<dbReference type="Proteomes" id="UP000500938">
    <property type="component" value="Chromosome"/>
</dbReference>
<dbReference type="Pfam" id="PF13176">
    <property type="entry name" value="TPR_7"/>
    <property type="match status" value="1"/>
</dbReference>
<dbReference type="PANTHER" id="PTHR45586">
    <property type="entry name" value="TPR REPEAT-CONTAINING PROTEIN PA4667"/>
    <property type="match status" value="1"/>
</dbReference>